<dbReference type="EMBL" id="JAHYIQ010000024">
    <property type="protein sequence ID" value="KAK1121910.1"/>
    <property type="molecule type" value="Genomic_DNA"/>
</dbReference>
<sequence length="50" mass="5624">MLHVLCGVRRTYKSAGTPPSQYTIATRNELHKPDKVPVYNGRKAIIGRTK</sequence>
<protein>
    <submittedName>
        <fullName evidence="1">Uncharacterized protein</fullName>
    </submittedName>
</protein>
<accession>A0AA40FMH4</accession>
<comment type="caution">
    <text evidence="1">The sequence shown here is derived from an EMBL/GenBank/DDBJ whole genome shotgun (WGS) entry which is preliminary data.</text>
</comment>
<keyword evidence="2" id="KW-1185">Reference proteome</keyword>
<evidence type="ECO:0000313" key="1">
    <source>
        <dbReference type="EMBL" id="KAK1121910.1"/>
    </source>
</evidence>
<name>A0AA40FMH4_9HYME</name>
<gene>
    <name evidence="1" type="ORF">K0M31_009760</name>
</gene>
<evidence type="ECO:0000313" key="2">
    <source>
        <dbReference type="Proteomes" id="UP001177670"/>
    </source>
</evidence>
<reference evidence="1" key="1">
    <citation type="submission" date="2021-10" db="EMBL/GenBank/DDBJ databases">
        <title>Melipona bicolor Genome sequencing and assembly.</title>
        <authorList>
            <person name="Araujo N.S."/>
            <person name="Arias M.C."/>
        </authorList>
    </citation>
    <scope>NUCLEOTIDE SEQUENCE</scope>
    <source>
        <strain evidence="1">USP_2M_L1-L4_2017</strain>
        <tissue evidence="1">Whole body</tissue>
    </source>
</reference>
<dbReference type="AlphaFoldDB" id="A0AA40FMH4"/>
<organism evidence="1 2">
    <name type="scientific">Melipona bicolor</name>
    <dbReference type="NCBI Taxonomy" id="60889"/>
    <lineage>
        <taxon>Eukaryota</taxon>
        <taxon>Metazoa</taxon>
        <taxon>Ecdysozoa</taxon>
        <taxon>Arthropoda</taxon>
        <taxon>Hexapoda</taxon>
        <taxon>Insecta</taxon>
        <taxon>Pterygota</taxon>
        <taxon>Neoptera</taxon>
        <taxon>Endopterygota</taxon>
        <taxon>Hymenoptera</taxon>
        <taxon>Apocrita</taxon>
        <taxon>Aculeata</taxon>
        <taxon>Apoidea</taxon>
        <taxon>Anthophila</taxon>
        <taxon>Apidae</taxon>
        <taxon>Melipona</taxon>
    </lineage>
</organism>
<proteinExistence type="predicted"/>
<dbReference type="Proteomes" id="UP001177670">
    <property type="component" value="Unassembled WGS sequence"/>
</dbReference>